<name>A0A6J7DQ96_9ZZZZ</name>
<dbReference type="EMBL" id="CAFBLU010000009">
    <property type="protein sequence ID" value="CAB4870469.1"/>
    <property type="molecule type" value="Genomic_DNA"/>
</dbReference>
<sequence>MADAIAIIGGTGALGRGLAARLALAGRDVVIGSRDASRAAEVASSITGEGTVTGLSNADAAAAGNIVFVCVPFSSQAPTLKEIKGSLSEGTILVDATVPLATNVGGPPTRTLGVWQGSAAQQAESLVPAGVTVVAGLHTVSADLLGDLEHDLDEDTLLCSNDRDAIAKVAEILNLVPGLRSIDAGRLELAKVTEQMTALMISINIRHKARTGVRVTGLNPDA</sequence>
<dbReference type="Gene3D" id="3.40.50.720">
    <property type="entry name" value="NAD(P)-binding Rossmann-like Domain"/>
    <property type="match status" value="1"/>
</dbReference>
<feature type="domain" description="Pyrroline-5-carboxylate reductase catalytic N-terminal" evidence="2">
    <location>
        <begin position="5"/>
        <end position="99"/>
    </location>
</feature>
<reference evidence="3" key="1">
    <citation type="submission" date="2020-05" db="EMBL/GenBank/DDBJ databases">
        <authorList>
            <person name="Chiriac C."/>
            <person name="Salcher M."/>
            <person name="Ghai R."/>
            <person name="Kavagutti S V."/>
        </authorList>
    </citation>
    <scope>NUCLEOTIDE SEQUENCE</scope>
</reference>
<protein>
    <submittedName>
        <fullName evidence="3">Unannotated protein</fullName>
    </submittedName>
</protein>
<gene>
    <name evidence="3" type="ORF">UFOPK3444_00692</name>
</gene>
<accession>A0A6J7DQ96</accession>
<dbReference type="GO" id="GO:0016651">
    <property type="term" value="F:oxidoreductase activity, acting on NAD(P)H"/>
    <property type="evidence" value="ECO:0007669"/>
    <property type="project" value="InterPro"/>
</dbReference>
<evidence type="ECO:0000259" key="2">
    <source>
        <dbReference type="Pfam" id="PF03807"/>
    </source>
</evidence>
<dbReference type="PANTHER" id="PTHR14239:SF0">
    <property type="entry name" value="F420-DEPENDENT NADP REDUCTASE"/>
    <property type="match status" value="1"/>
</dbReference>
<dbReference type="PANTHER" id="PTHR14239">
    <property type="entry name" value="DUDULIN-RELATED"/>
    <property type="match status" value="1"/>
</dbReference>
<dbReference type="InterPro" id="IPR036291">
    <property type="entry name" value="NAD(P)-bd_dom_sf"/>
</dbReference>
<dbReference type="AlphaFoldDB" id="A0A6J7DQ96"/>
<evidence type="ECO:0000256" key="1">
    <source>
        <dbReference type="ARBA" id="ARBA00023002"/>
    </source>
</evidence>
<dbReference type="GO" id="GO:0008823">
    <property type="term" value="F:cupric reductase (NADH) activity"/>
    <property type="evidence" value="ECO:0007669"/>
    <property type="project" value="TreeGrafter"/>
</dbReference>
<dbReference type="NCBIfam" id="TIGR01915">
    <property type="entry name" value="npdG"/>
    <property type="match status" value="1"/>
</dbReference>
<dbReference type="InterPro" id="IPR051267">
    <property type="entry name" value="STEAP_metalloreductase"/>
</dbReference>
<dbReference type="InterPro" id="IPR010185">
    <property type="entry name" value="NpdG"/>
</dbReference>
<dbReference type="SUPFAM" id="SSF51735">
    <property type="entry name" value="NAD(P)-binding Rossmann-fold domains"/>
    <property type="match status" value="1"/>
</dbReference>
<dbReference type="GO" id="GO:0006740">
    <property type="term" value="P:NADPH regeneration"/>
    <property type="evidence" value="ECO:0007669"/>
    <property type="project" value="InterPro"/>
</dbReference>
<evidence type="ECO:0000313" key="3">
    <source>
        <dbReference type="EMBL" id="CAB4870469.1"/>
    </source>
</evidence>
<dbReference type="GO" id="GO:0050661">
    <property type="term" value="F:NADP binding"/>
    <property type="evidence" value="ECO:0007669"/>
    <property type="project" value="InterPro"/>
</dbReference>
<keyword evidence="1" id="KW-0560">Oxidoreductase</keyword>
<dbReference type="GO" id="GO:0070967">
    <property type="term" value="F:coenzyme F420 binding"/>
    <property type="evidence" value="ECO:0007669"/>
    <property type="project" value="InterPro"/>
</dbReference>
<proteinExistence type="predicted"/>
<organism evidence="3">
    <name type="scientific">freshwater metagenome</name>
    <dbReference type="NCBI Taxonomy" id="449393"/>
    <lineage>
        <taxon>unclassified sequences</taxon>
        <taxon>metagenomes</taxon>
        <taxon>ecological metagenomes</taxon>
    </lineage>
</organism>
<dbReference type="GO" id="GO:0015677">
    <property type="term" value="P:copper ion import"/>
    <property type="evidence" value="ECO:0007669"/>
    <property type="project" value="TreeGrafter"/>
</dbReference>
<dbReference type="Pfam" id="PF03807">
    <property type="entry name" value="F420_oxidored"/>
    <property type="match status" value="1"/>
</dbReference>
<dbReference type="GO" id="GO:0005886">
    <property type="term" value="C:plasma membrane"/>
    <property type="evidence" value="ECO:0007669"/>
    <property type="project" value="TreeGrafter"/>
</dbReference>
<dbReference type="GO" id="GO:0052851">
    <property type="term" value="F:ferric-chelate reductase (NADPH) activity"/>
    <property type="evidence" value="ECO:0007669"/>
    <property type="project" value="TreeGrafter"/>
</dbReference>
<dbReference type="InterPro" id="IPR028939">
    <property type="entry name" value="P5C_Rdtase_cat_N"/>
</dbReference>